<dbReference type="NCBIfam" id="TIGR00277">
    <property type="entry name" value="HDIG"/>
    <property type="match status" value="1"/>
</dbReference>
<proteinExistence type="inferred from homology"/>
<dbReference type="GO" id="GO:0006402">
    <property type="term" value="P:mRNA catabolic process"/>
    <property type="evidence" value="ECO:0007669"/>
    <property type="project" value="UniProtKB-UniRule"/>
</dbReference>
<evidence type="ECO:0000256" key="5">
    <source>
        <dbReference type="HAMAP-Rule" id="MF_00335"/>
    </source>
</evidence>
<name>A0A1G1YZA6_9BACT</name>
<dbReference type="Pfam" id="PF01966">
    <property type="entry name" value="HD"/>
    <property type="match status" value="1"/>
</dbReference>
<dbReference type="GO" id="GO:0005886">
    <property type="term" value="C:plasma membrane"/>
    <property type="evidence" value="ECO:0007669"/>
    <property type="project" value="UniProtKB-UniRule"/>
</dbReference>
<dbReference type="Pfam" id="PF00013">
    <property type="entry name" value="KH_1"/>
    <property type="match status" value="1"/>
</dbReference>
<dbReference type="GO" id="GO:0016787">
    <property type="term" value="F:hydrolase activity"/>
    <property type="evidence" value="ECO:0007669"/>
    <property type="project" value="UniProtKB-KW"/>
</dbReference>
<dbReference type="PANTHER" id="PTHR12826:SF15">
    <property type="entry name" value="RIBONUCLEASE Y"/>
    <property type="match status" value="1"/>
</dbReference>
<comment type="similarity">
    <text evidence="5">Belongs to the RNase Y family.</text>
</comment>
<dbReference type="InterPro" id="IPR017705">
    <property type="entry name" value="Ribonuclease_Y"/>
</dbReference>
<evidence type="ECO:0000313" key="10">
    <source>
        <dbReference type="Proteomes" id="UP000177062"/>
    </source>
</evidence>
<reference evidence="9 10" key="1">
    <citation type="journal article" date="2016" name="Nat. Commun.">
        <title>Thousands of microbial genomes shed light on interconnected biogeochemical processes in an aquifer system.</title>
        <authorList>
            <person name="Anantharaman K."/>
            <person name="Brown C.T."/>
            <person name="Hug L.A."/>
            <person name="Sharon I."/>
            <person name="Castelle C.J."/>
            <person name="Probst A.J."/>
            <person name="Thomas B.C."/>
            <person name="Singh A."/>
            <person name="Wilkins M.J."/>
            <person name="Karaoz U."/>
            <person name="Brodie E.L."/>
            <person name="Williams K.H."/>
            <person name="Hubbard S.S."/>
            <person name="Banfield J.F."/>
        </authorList>
    </citation>
    <scope>NUCLEOTIDE SEQUENCE [LARGE SCALE GENOMIC DNA]</scope>
</reference>
<dbReference type="Gene3D" id="1.10.3210.10">
    <property type="entry name" value="Hypothetical protein af1432"/>
    <property type="match status" value="1"/>
</dbReference>
<protein>
    <recommendedName>
        <fullName evidence="5 6">Ribonuclease Y</fullName>
        <shortName evidence="5">RNase Y</shortName>
        <ecNumber evidence="5 6">3.1.-.-</ecNumber>
    </recommendedName>
</protein>
<feature type="coiled-coil region" evidence="7">
    <location>
        <begin position="27"/>
        <end position="174"/>
    </location>
</feature>
<evidence type="ECO:0000256" key="1">
    <source>
        <dbReference type="ARBA" id="ARBA00022722"/>
    </source>
</evidence>
<dbReference type="InterPro" id="IPR006675">
    <property type="entry name" value="HDIG_dom"/>
</dbReference>
<dbReference type="InterPro" id="IPR004087">
    <property type="entry name" value="KH_dom"/>
</dbReference>
<keyword evidence="3 5" id="KW-0378">Hydrolase</keyword>
<dbReference type="PANTHER" id="PTHR12826">
    <property type="entry name" value="RIBONUCLEASE Y"/>
    <property type="match status" value="1"/>
</dbReference>
<dbReference type="EMBL" id="MHIT01000019">
    <property type="protein sequence ID" value="OGY56737.1"/>
    <property type="molecule type" value="Genomic_DNA"/>
</dbReference>
<dbReference type="HAMAP" id="MF_00335">
    <property type="entry name" value="RNase_Y"/>
    <property type="match status" value="1"/>
</dbReference>
<dbReference type="PROSITE" id="PS51831">
    <property type="entry name" value="HD"/>
    <property type="match status" value="1"/>
</dbReference>
<dbReference type="EC" id="3.1.-.-" evidence="5 6"/>
<dbReference type="Gene3D" id="3.30.1370.10">
    <property type="entry name" value="K Homology domain, type 1"/>
    <property type="match status" value="1"/>
</dbReference>
<evidence type="ECO:0000256" key="4">
    <source>
        <dbReference type="ARBA" id="ARBA00022884"/>
    </source>
</evidence>
<evidence type="ECO:0000256" key="6">
    <source>
        <dbReference type="NCBIfam" id="TIGR03319"/>
    </source>
</evidence>
<evidence type="ECO:0000259" key="8">
    <source>
        <dbReference type="PROSITE" id="PS51831"/>
    </source>
</evidence>
<keyword evidence="7" id="KW-0175">Coiled coil</keyword>
<evidence type="ECO:0000256" key="2">
    <source>
        <dbReference type="ARBA" id="ARBA00022759"/>
    </source>
</evidence>
<dbReference type="SMART" id="SM00471">
    <property type="entry name" value="HDc"/>
    <property type="match status" value="1"/>
</dbReference>
<dbReference type="Proteomes" id="UP000177062">
    <property type="component" value="Unassembled WGS sequence"/>
</dbReference>
<dbReference type="InterPro" id="IPR022711">
    <property type="entry name" value="RNase_Y_N"/>
</dbReference>
<dbReference type="AlphaFoldDB" id="A0A1G1YZA6"/>
<keyword evidence="2 5" id="KW-0255">Endonuclease</keyword>
<gene>
    <name evidence="5" type="primary">rny</name>
    <name evidence="9" type="ORF">A2Y84_01470</name>
</gene>
<dbReference type="SUPFAM" id="SSF109604">
    <property type="entry name" value="HD-domain/PDEase-like"/>
    <property type="match status" value="1"/>
</dbReference>
<dbReference type="SUPFAM" id="SSF54791">
    <property type="entry name" value="Eukaryotic type KH-domain (KH-domain type I)"/>
    <property type="match status" value="1"/>
</dbReference>
<dbReference type="CDD" id="cd00077">
    <property type="entry name" value="HDc"/>
    <property type="match status" value="1"/>
</dbReference>
<dbReference type="SMART" id="SM00322">
    <property type="entry name" value="KH"/>
    <property type="match status" value="1"/>
</dbReference>
<evidence type="ECO:0000313" key="9">
    <source>
        <dbReference type="EMBL" id="OGY56737.1"/>
    </source>
</evidence>
<feature type="domain" description="HD" evidence="8">
    <location>
        <begin position="322"/>
        <end position="415"/>
    </location>
</feature>
<dbReference type="InterPro" id="IPR006674">
    <property type="entry name" value="HD_domain"/>
</dbReference>
<dbReference type="GO" id="GO:0003723">
    <property type="term" value="F:RNA binding"/>
    <property type="evidence" value="ECO:0007669"/>
    <property type="project" value="UniProtKB-UniRule"/>
</dbReference>
<dbReference type="GO" id="GO:0004521">
    <property type="term" value="F:RNA endonuclease activity"/>
    <property type="evidence" value="ECO:0007669"/>
    <property type="project" value="UniProtKB-UniRule"/>
</dbReference>
<keyword evidence="1 5" id="KW-0540">Nuclease</keyword>
<dbReference type="Pfam" id="PF12072">
    <property type="entry name" value="RNase_Y_N"/>
    <property type="match status" value="1"/>
</dbReference>
<accession>A0A1G1YZA6</accession>
<dbReference type="InterPro" id="IPR036612">
    <property type="entry name" value="KH_dom_type_1_sf"/>
</dbReference>
<dbReference type="NCBIfam" id="TIGR03319">
    <property type="entry name" value="RNase_Y"/>
    <property type="match status" value="1"/>
</dbReference>
<dbReference type="InterPro" id="IPR003607">
    <property type="entry name" value="HD/PDEase_dom"/>
</dbReference>
<organism evidence="9 10">
    <name type="scientific">Candidatus Colwellbacteria bacterium RBG_13_48_8</name>
    <dbReference type="NCBI Taxonomy" id="1797685"/>
    <lineage>
        <taxon>Bacteria</taxon>
        <taxon>Candidatus Colwelliibacteriota</taxon>
    </lineage>
</organism>
<dbReference type="PROSITE" id="PS50084">
    <property type="entry name" value="KH_TYPE_1"/>
    <property type="match status" value="1"/>
</dbReference>
<evidence type="ECO:0000256" key="7">
    <source>
        <dbReference type="SAM" id="Coils"/>
    </source>
</evidence>
<sequence length="506" mass="57096">MNQPFIVALALVLGGALGYVVRQTIAARRKNSLETKLQEEARKAKNEAQEIILEAKNKAVLLLEEARGEEKERKTSLTRIEERLLKKEENLTEREKELQETKKGLKEEEDFLGKEKEAAANLKEEVRSELSRVANLSREEAKQKLLGEIKSQHKEELLELLHQLSTERREEIEKKSVEIITNAIQRYARSHVSELTTSIFTLPSEDLKGKIIGREGRNIRTIERLTGVELIVDETPETIILSSFDPFRREVARLALQKLIKDGRIQPAKIEEKVEEAQAELEKRVYEIGEEAAYEVGVFDLPKEIIHLLGRLHFRTSFGQNVLVHSIEMAHLASMMAAELGINVEVAKKGALLHDIGKAIDHEVEGTHVDLGRKILKKYGISDTVVTAMESHHDDYPFSSPEAFVVAAADALSAARPGARRGTLEHYLKRLEDLEKITSSFPGVKQSYAVSAGRELRVFVIPEKIDDFGALQLARDISARIQSELNYPGEIKVTVIRETRAVEYAK</sequence>
<dbReference type="CDD" id="cd22431">
    <property type="entry name" value="KH-I_RNaseY"/>
    <property type="match status" value="1"/>
</dbReference>
<comment type="function">
    <text evidence="5">Endoribonuclease that initiates mRNA decay.</text>
</comment>
<evidence type="ECO:0000256" key="3">
    <source>
        <dbReference type="ARBA" id="ARBA00022801"/>
    </source>
</evidence>
<comment type="caution">
    <text evidence="9">The sequence shown here is derived from an EMBL/GenBank/DDBJ whole genome shotgun (WGS) entry which is preliminary data.</text>
</comment>
<keyword evidence="4 5" id="KW-0694">RNA-binding</keyword>
<dbReference type="InterPro" id="IPR004088">
    <property type="entry name" value="KH_dom_type_1"/>
</dbReference>